<sequence length="151" mass="16781">MTPGSHPQNGHHPLFLAYQPQLPCSYHGTLQHKHGLRCSSSRPSVLILSSPWALLSSSNLCPLPSALFDVRRHHHRIPAGPTLLLQYLEQPSAIPLLVPTRHPRHVEDWRGLPLELPPVYGPILDASIAQSYESEPSMVDVAAVHTRPKRT</sequence>
<evidence type="ECO:0000313" key="1">
    <source>
        <dbReference type="EMBL" id="KIN05989.1"/>
    </source>
</evidence>
<dbReference type="HOGENOM" id="CLU_1732021_0_0_1"/>
<dbReference type="EMBL" id="KN832871">
    <property type="protein sequence ID" value="KIN05989.1"/>
    <property type="molecule type" value="Genomic_DNA"/>
</dbReference>
<dbReference type="Proteomes" id="UP000054321">
    <property type="component" value="Unassembled WGS sequence"/>
</dbReference>
<reference evidence="2" key="2">
    <citation type="submission" date="2015-01" db="EMBL/GenBank/DDBJ databases">
        <title>Evolutionary Origins and Diversification of the Mycorrhizal Mutualists.</title>
        <authorList>
            <consortium name="DOE Joint Genome Institute"/>
            <consortium name="Mycorrhizal Genomics Consortium"/>
            <person name="Kohler A."/>
            <person name="Kuo A."/>
            <person name="Nagy L.G."/>
            <person name="Floudas D."/>
            <person name="Copeland A."/>
            <person name="Barry K.W."/>
            <person name="Cichocki N."/>
            <person name="Veneault-Fourrey C."/>
            <person name="LaButti K."/>
            <person name="Lindquist E.A."/>
            <person name="Lipzen A."/>
            <person name="Lundell T."/>
            <person name="Morin E."/>
            <person name="Murat C."/>
            <person name="Riley R."/>
            <person name="Ohm R."/>
            <person name="Sun H."/>
            <person name="Tunlid A."/>
            <person name="Henrissat B."/>
            <person name="Grigoriev I.V."/>
            <person name="Hibbett D.S."/>
            <person name="Martin F."/>
        </authorList>
    </citation>
    <scope>NUCLEOTIDE SEQUENCE [LARGE SCALE GENOMIC DNA]</scope>
    <source>
        <strain evidence="2">Zn</strain>
    </source>
</reference>
<gene>
    <name evidence="1" type="ORF">OIDMADRAFT_49491</name>
</gene>
<reference evidence="1 2" key="1">
    <citation type="submission" date="2014-04" db="EMBL/GenBank/DDBJ databases">
        <authorList>
            <consortium name="DOE Joint Genome Institute"/>
            <person name="Kuo A."/>
            <person name="Martino E."/>
            <person name="Perotto S."/>
            <person name="Kohler A."/>
            <person name="Nagy L.G."/>
            <person name="Floudas D."/>
            <person name="Copeland A."/>
            <person name="Barry K.W."/>
            <person name="Cichocki N."/>
            <person name="Veneault-Fourrey C."/>
            <person name="LaButti K."/>
            <person name="Lindquist E.A."/>
            <person name="Lipzen A."/>
            <person name="Lundell T."/>
            <person name="Morin E."/>
            <person name="Murat C."/>
            <person name="Sun H."/>
            <person name="Tunlid A."/>
            <person name="Henrissat B."/>
            <person name="Grigoriev I.V."/>
            <person name="Hibbett D.S."/>
            <person name="Martin F."/>
            <person name="Nordberg H.P."/>
            <person name="Cantor M.N."/>
            <person name="Hua S.X."/>
        </authorList>
    </citation>
    <scope>NUCLEOTIDE SEQUENCE [LARGE SCALE GENOMIC DNA]</scope>
    <source>
        <strain evidence="1 2">Zn</strain>
    </source>
</reference>
<proteinExistence type="predicted"/>
<organism evidence="1 2">
    <name type="scientific">Oidiodendron maius (strain Zn)</name>
    <dbReference type="NCBI Taxonomy" id="913774"/>
    <lineage>
        <taxon>Eukaryota</taxon>
        <taxon>Fungi</taxon>
        <taxon>Dikarya</taxon>
        <taxon>Ascomycota</taxon>
        <taxon>Pezizomycotina</taxon>
        <taxon>Leotiomycetes</taxon>
        <taxon>Leotiomycetes incertae sedis</taxon>
        <taxon>Myxotrichaceae</taxon>
        <taxon>Oidiodendron</taxon>
    </lineage>
</organism>
<dbReference type="AlphaFoldDB" id="A0A0C3D3Y0"/>
<protein>
    <submittedName>
        <fullName evidence="1">Uncharacterized protein</fullName>
    </submittedName>
</protein>
<dbReference type="InParanoid" id="A0A0C3D3Y0"/>
<evidence type="ECO:0000313" key="2">
    <source>
        <dbReference type="Proteomes" id="UP000054321"/>
    </source>
</evidence>
<keyword evidence="2" id="KW-1185">Reference proteome</keyword>
<name>A0A0C3D3Y0_OIDMZ</name>
<accession>A0A0C3D3Y0</accession>